<protein>
    <submittedName>
        <fullName evidence="1">Uncharacterized protein</fullName>
    </submittedName>
</protein>
<evidence type="ECO:0000313" key="1">
    <source>
        <dbReference type="EMBL" id="REG76931.1"/>
    </source>
</evidence>
<comment type="caution">
    <text evidence="1">The sequence shown here is derived from an EMBL/GenBank/DDBJ whole genome shotgun (WGS) entry which is preliminary data.</text>
</comment>
<reference evidence="1 2" key="1">
    <citation type="submission" date="2018-08" db="EMBL/GenBank/DDBJ databases">
        <title>Genomic Encyclopedia of Archaeal and Bacterial Type Strains, Phase II (KMG-II): from individual species to whole genera.</title>
        <authorList>
            <person name="Goeker M."/>
        </authorList>
    </citation>
    <scope>NUCLEOTIDE SEQUENCE [LARGE SCALE GENOMIC DNA]</scope>
    <source>
        <strain evidence="1 2">DSM 15986</strain>
    </source>
</reference>
<organism evidence="1 2">
    <name type="scientific">Algoriphagus antarcticus</name>
    <dbReference type="NCBI Taxonomy" id="238540"/>
    <lineage>
        <taxon>Bacteria</taxon>
        <taxon>Pseudomonadati</taxon>
        <taxon>Bacteroidota</taxon>
        <taxon>Cytophagia</taxon>
        <taxon>Cytophagales</taxon>
        <taxon>Cyclobacteriaceae</taxon>
        <taxon>Algoriphagus</taxon>
    </lineage>
</organism>
<sequence length="47" mass="5619">MNELIKQFAELTIEKESDPFNYRKVISYFIKDMKYSKSLKMIALSLI</sequence>
<keyword evidence="2" id="KW-1185">Reference proteome</keyword>
<evidence type="ECO:0000313" key="2">
    <source>
        <dbReference type="Proteomes" id="UP000256405"/>
    </source>
</evidence>
<dbReference type="EMBL" id="QUNF01000048">
    <property type="protein sequence ID" value="REG76931.1"/>
    <property type="molecule type" value="Genomic_DNA"/>
</dbReference>
<accession>A0A3E0D4T8</accession>
<dbReference type="AlphaFoldDB" id="A0A3E0D4T8"/>
<gene>
    <name evidence="1" type="ORF">C8N25_14811</name>
</gene>
<dbReference type="Proteomes" id="UP000256405">
    <property type="component" value="Unassembled WGS sequence"/>
</dbReference>
<name>A0A3E0D4T8_9BACT</name>
<proteinExistence type="predicted"/>